<accession>A0ABU1MM16</accession>
<comment type="caution">
    <text evidence="3">The sequence shown here is derived from an EMBL/GenBank/DDBJ whole genome shotgun (WGS) entry which is preliminary data.</text>
</comment>
<proteinExistence type="predicted"/>
<evidence type="ECO:0000259" key="2">
    <source>
        <dbReference type="Pfam" id="PF08450"/>
    </source>
</evidence>
<dbReference type="InterPro" id="IPR005511">
    <property type="entry name" value="SMP-30"/>
</dbReference>
<dbReference type="Gene3D" id="2.120.10.30">
    <property type="entry name" value="TolB, C-terminal domain"/>
    <property type="match status" value="1"/>
</dbReference>
<reference evidence="3 4" key="1">
    <citation type="submission" date="2023-07" db="EMBL/GenBank/DDBJ databases">
        <title>Sorghum-associated microbial communities from plants grown in Nebraska, USA.</title>
        <authorList>
            <person name="Schachtman D."/>
        </authorList>
    </citation>
    <scope>NUCLEOTIDE SEQUENCE [LARGE SCALE GENOMIC DNA]</scope>
    <source>
        <strain evidence="3 4">DS1027</strain>
    </source>
</reference>
<sequence>MTHTLTLLADDLAFGEAPRWHNGALYLSDMHANRVLRYSESTGWEVVAEHDGPVSGLGWLPDGDMLVVSMHDRRILRHRNGVFDVHADLSGIATWHANDMIVAPDGTAYVGNFGFDIDTHPISPCTASIARVTADGTVSTAAAGLWFPNGMVIQPDGVTMIVAESGTRVLTELTIAADGALVEPRLWARLPDDALPDGICLDAAGCVWAASPTSREVLCLRRGGEVVDRIATEQEAIACVFGGEDRRTLFILTADSRTPAIARDVRTARVYAVRMDVAGAGLP</sequence>
<organism evidence="3 4">
    <name type="scientific">Novosphingobium capsulatum</name>
    <dbReference type="NCBI Taxonomy" id="13688"/>
    <lineage>
        <taxon>Bacteria</taxon>
        <taxon>Pseudomonadati</taxon>
        <taxon>Pseudomonadota</taxon>
        <taxon>Alphaproteobacteria</taxon>
        <taxon>Sphingomonadales</taxon>
        <taxon>Sphingomonadaceae</taxon>
        <taxon>Novosphingobium</taxon>
    </lineage>
</organism>
<dbReference type="PANTHER" id="PTHR47572:SF4">
    <property type="entry name" value="LACTONASE DRP35"/>
    <property type="match status" value="1"/>
</dbReference>
<dbReference type="PRINTS" id="PR01790">
    <property type="entry name" value="SMP30FAMILY"/>
</dbReference>
<name>A0ABU1MM16_9SPHN</name>
<evidence type="ECO:0000313" key="4">
    <source>
        <dbReference type="Proteomes" id="UP001184150"/>
    </source>
</evidence>
<dbReference type="EMBL" id="JAVDRD010000004">
    <property type="protein sequence ID" value="MDR6510967.1"/>
    <property type="molecule type" value="Genomic_DNA"/>
</dbReference>
<dbReference type="PANTHER" id="PTHR47572">
    <property type="entry name" value="LIPOPROTEIN-RELATED"/>
    <property type="match status" value="1"/>
</dbReference>
<gene>
    <name evidence="3" type="ORF">J2792_001839</name>
</gene>
<evidence type="ECO:0000256" key="1">
    <source>
        <dbReference type="ARBA" id="ARBA00022801"/>
    </source>
</evidence>
<keyword evidence="1" id="KW-0378">Hydrolase</keyword>
<dbReference type="InterPro" id="IPR051262">
    <property type="entry name" value="SMP-30/CGR1_Lactonase"/>
</dbReference>
<dbReference type="InterPro" id="IPR013658">
    <property type="entry name" value="SGL"/>
</dbReference>
<dbReference type="InterPro" id="IPR011042">
    <property type="entry name" value="6-blade_b-propeller_TolB-like"/>
</dbReference>
<protein>
    <submittedName>
        <fullName evidence="3">Sugar lactone lactonase YvrE</fullName>
    </submittedName>
</protein>
<dbReference type="RefSeq" id="WP_309804970.1">
    <property type="nucleotide sequence ID" value="NZ_JAVDRD010000004.1"/>
</dbReference>
<evidence type="ECO:0000313" key="3">
    <source>
        <dbReference type="EMBL" id="MDR6510967.1"/>
    </source>
</evidence>
<keyword evidence="4" id="KW-1185">Reference proteome</keyword>
<dbReference type="Proteomes" id="UP001184150">
    <property type="component" value="Unassembled WGS sequence"/>
</dbReference>
<dbReference type="SUPFAM" id="SSF63829">
    <property type="entry name" value="Calcium-dependent phosphotriesterase"/>
    <property type="match status" value="1"/>
</dbReference>
<dbReference type="Pfam" id="PF08450">
    <property type="entry name" value="SGL"/>
    <property type="match status" value="1"/>
</dbReference>
<feature type="domain" description="SMP-30/Gluconolactonase/LRE-like region" evidence="2">
    <location>
        <begin position="14"/>
        <end position="254"/>
    </location>
</feature>